<keyword evidence="9" id="KW-1185">Reference proteome</keyword>
<evidence type="ECO:0000256" key="1">
    <source>
        <dbReference type="ARBA" id="ARBA00001946"/>
    </source>
</evidence>
<dbReference type="GO" id="GO:0046872">
    <property type="term" value="F:metal ion binding"/>
    <property type="evidence" value="ECO:0007669"/>
    <property type="project" value="UniProtKB-KW"/>
</dbReference>
<name>A0A1M6UST0_9GAMM</name>
<proteinExistence type="inferred from homology"/>
<dbReference type="GO" id="GO:0008654">
    <property type="term" value="P:phospholipid biosynthetic process"/>
    <property type="evidence" value="ECO:0007669"/>
    <property type="project" value="UniProtKB-ARBA"/>
</dbReference>
<dbReference type="EMBL" id="FRAQ01000003">
    <property type="protein sequence ID" value="SHK72258.1"/>
    <property type="molecule type" value="Genomic_DNA"/>
</dbReference>
<keyword evidence="6" id="KW-0414">Isoprene biosynthesis</keyword>
<keyword evidence="3 7" id="KW-0808">Transferase</keyword>
<dbReference type="SFLD" id="SFLDG01017">
    <property type="entry name" value="Polyprenyl_Transferase_Like"/>
    <property type="match status" value="1"/>
</dbReference>
<dbReference type="InterPro" id="IPR008949">
    <property type="entry name" value="Isoprenoid_synthase_dom_sf"/>
</dbReference>
<dbReference type="SFLD" id="SFLDS00005">
    <property type="entry name" value="Isoprenoid_Synthase_Type_I"/>
    <property type="match status" value="1"/>
</dbReference>
<dbReference type="GO" id="GO:0004659">
    <property type="term" value="F:prenyltransferase activity"/>
    <property type="evidence" value="ECO:0007669"/>
    <property type="project" value="InterPro"/>
</dbReference>
<dbReference type="InterPro" id="IPR033749">
    <property type="entry name" value="Polyprenyl_synt_CS"/>
</dbReference>
<evidence type="ECO:0000313" key="8">
    <source>
        <dbReference type="EMBL" id="SHK72258.1"/>
    </source>
</evidence>
<sequence length="290" mass="30627">MDFLETCRSRVDAELDRRIASGSASERLQEAMRYSVLGGGKRIRPALTLAAASALGQSADAALVPACAIELIHAYSLVHDDLPAMDNDELRRGRPTAHIAFDEATAILAGDALQALAFEWLTEAPGVAASARLAMIQELARASGHSGMVGGQAIDLESVGKSLTLAQLETMHRHKTGALIEASVRIGALTAPGVSELSLNALTRYAKALGLAFQVQDDLLDIEGDTETIGKPQGSDVARAKPTYPALLGPKGAREHLSSLLSNALQSLQDFGPEADPLRAMADYVVTRTH</sequence>
<dbReference type="InterPro" id="IPR053378">
    <property type="entry name" value="Prenyl_diphosphate_synthase"/>
</dbReference>
<evidence type="ECO:0000256" key="6">
    <source>
        <dbReference type="ARBA" id="ARBA00023229"/>
    </source>
</evidence>
<organism evidence="8 9">
    <name type="scientific">Marinobacter antarcticus</name>
    <dbReference type="NCBI Taxonomy" id="564117"/>
    <lineage>
        <taxon>Bacteria</taxon>
        <taxon>Pseudomonadati</taxon>
        <taxon>Pseudomonadota</taxon>
        <taxon>Gammaproteobacteria</taxon>
        <taxon>Pseudomonadales</taxon>
        <taxon>Marinobacteraceae</taxon>
        <taxon>Marinobacter</taxon>
    </lineage>
</organism>
<gene>
    <name evidence="8" type="ORF">SAMN05216369_2881</name>
</gene>
<accession>A0A1M6UST0</accession>
<evidence type="ECO:0000256" key="4">
    <source>
        <dbReference type="ARBA" id="ARBA00022723"/>
    </source>
</evidence>
<protein>
    <submittedName>
        <fullName evidence="8">Farnesyl-diphosphate synthase</fullName>
    </submittedName>
</protein>
<dbReference type="SUPFAM" id="SSF48576">
    <property type="entry name" value="Terpenoid synthases"/>
    <property type="match status" value="1"/>
</dbReference>
<dbReference type="STRING" id="564117.SAMN05216369_2881"/>
<dbReference type="PANTHER" id="PTHR43281">
    <property type="entry name" value="FARNESYL DIPHOSPHATE SYNTHASE"/>
    <property type="match status" value="1"/>
</dbReference>
<dbReference type="NCBIfam" id="NF007877">
    <property type="entry name" value="PRK10581.1"/>
    <property type="match status" value="1"/>
</dbReference>
<evidence type="ECO:0000313" key="9">
    <source>
        <dbReference type="Proteomes" id="UP000184497"/>
    </source>
</evidence>
<evidence type="ECO:0000256" key="2">
    <source>
        <dbReference type="ARBA" id="ARBA00006706"/>
    </source>
</evidence>
<dbReference type="FunFam" id="1.10.600.10:FF:000001">
    <property type="entry name" value="Geranylgeranyl diphosphate synthase"/>
    <property type="match status" value="1"/>
</dbReference>
<dbReference type="NCBIfam" id="NF045485">
    <property type="entry name" value="FPPsyn"/>
    <property type="match status" value="1"/>
</dbReference>
<dbReference type="Pfam" id="PF00348">
    <property type="entry name" value="polyprenyl_synt"/>
    <property type="match status" value="1"/>
</dbReference>
<comment type="similarity">
    <text evidence="2 7">Belongs to the FPP/GGPP synthase family.</text>
</comment>
<dbReference type="AlphaFoldDB" id="A0A1M6UST0"/>
<evidence type="ECO:0000256" key="7">
    <source>
        <dbReference type="RuleBase" id="RU004466"/>
    </source>
</evidence>
<dbReference type="Proteomes" id="UP000184497">
    <property type="component" value="Unassembled WGS sequence"/>
</dbReference>
<keyword evidence="5" id="KW-0460">Magnesium</keyword>
<dbReference type="PROSITE" id="PS00723">
    <property type="entry name" value="POLYPRENYL_SYNTHASE_1"/>
    <property type="match status" value="1"/>
</dbReference>
<dbReference type="GO" id="GO:0016114">
    <property type="term" value="P:terpenoid biosynthetic process"/>
    <property type="evidence" value="ECO:0007669"/>
    <property type="project" value="UniProtKB-ARBA"/>
</dbReference>
<comment type="cofactor">
    <cofactor evidence="1">
        <name>Mg(2+)</name>
        <dbReference type="ChEBI" id="CHEBI:18420"/>
    </cofactor>
</comment>
<keyword evidence="4" id="KW-0479">Metal-binding</keyword>
<reference evidence="9" key="1">
    <citation type="submission" date="2016-11" db="EMBL/GenBank/DDBJ databases">
        <authorList>
            <person name="Varghese N."/>
            <person name="Submissions S."/>
        </authorList>
    </citation>
    <scope>NUCLEOTIDE SEQUENCE [LARGE SCALE GENOMIC DNA]</scope>
    <source>
        <strain evidence="9">CGMCC 1.10835</strain>
    </source>
</reference>
<dbReference type="PANTHER" id="PTHR43281:SF1">
    <property type="entry name" value="FARNESYL DIPHOSPHATE SYNTHASE"/>
    <property type="match status" value="1"/>
</dbReference>
<dbReference type="Gene3D" id="1.10.600.10">
    <property type="entry name" value="Farnesyl Diphosphate Synthase"/>
    <property type="match status" value="1"/>
</dbReference>
<dbReference type="GO" id="GO:0005737">
    <property type="term" value="C:cytoplasm"/>
    <property type="evidence" value="ECO:0007669"/>
    <property type="project" value="UniProtKB-ARBA"/>
</dbReference>
<evidence type="ECO:0000256" key="5">
    <source>
        <dbReference type="ARBA" id="ARBA00022842"/>
    </source>
</evidence>
<dbReference type="CDD" id="cd00685">
    <property type="entry name" value="Trans_IPPS_HT"/>
    <property type="match status" value="1"/>
</dbReference>
<dbReference type="PROSITE" id="PS00444">
    <property type="entry name" value="POLYPRENYL_SYNTHASE_2"/>
    <property type="match status" value="1"/>
</dbReference>
<dbReference type="InterPro" id="IPR000092">
    <property type="entry name" value="Polyprenyl_synt"/>
</dbReference>
<evidence type="ECO:0000256" key="3">
    <source>
        <dbReference type="ARBA" id="ARBA00022679"/>
    </source>
</evidence>